<dbReference type="Proteomes" id="UP001296923">
    <property type="component" value="Unassembled WGS sequence"/>
</dbReference>
<organism evidence="2 3">
    <name type="scientific">Fictibacillus nanhaiensis</name>
    <dbReference type="NCBI Taxonomy" id="742169"/>
    <lineage>
        <taxon>Bacteria</taxon>
        <taxon>Bacillati</taxon>
        <taxon>Bacillota</taxon>
        <taxon>Bacilli</taxon>
        <taxon>Bacillales</taxon>
        <taxon>Fictibacillaceae</taxon>
        <taxon>Fictibacillus</taxon>
    </lineage>
</organism>
<name>A0ABS2ZQI9_9BACL</name>
<dbReference type="RefSeq" id="WP_205725772.1">
    <property type="nucleotide sequence ID" value="NZ_JAFHKR010000039.1"/>
</dbReference>
<keyword evidence="3" id="KW-1185">Reference proteome</keyword>
<evidence type="ECO:0000256" key="1">
    <source>
        <dbReference type="SAM" id="Phobius"/>
    </source>
</evidence>
<feature type="transmembrane region" description="Helical" evidence="1">
    <location>
        <begin position="6"/>
        <end position="24"/>
    </location>
</feature>
<evidence type="ECO:0000313" key="2">
    <source>
        <dbReference type="EMBL" id="MBN3554777.1"/>
    </source>
</evidence>
<evidence type="ECO:0000313" key="3">
    <source>
        <dbReference type="Proteomes" id="UP001296923"/>
    </source>
</evidence>
<reference evidence="2 3" key="1">
    <citation type="submission" date="2021-01" db="EMBL/GenBank/DDBJ databases">
        <title>Genome Sequencing of Type Strains.</title>
        <authorList>
            <person name="Lemaire J.F."/>
            <person name="Inderbitzin P."/>
            <person name="Collins S.B."/>
            <person name="Wespe N."/>
            <person name="Knight-Connoni V."/>
        </authorList>
    </citation>
    <scope>NUCLEOTIDE SEQUENCE [LARGE SCALE GENOMIC DNA]</scope>
    <source>
        <strain evidence="2 3">DSM 23009</strain>
    </source>
</reference>
<keyword evidence="1" id="KW-0812">Transmembrane</keyword>
<keyword evidence="1" id="KW-1133">Transmembrane helix</keyword>
<protein>
    <recommendedName>
        <fullName evidence="4">Sulfite exporter TauE/SafE family protein</fullName>
    </recommendedName>
</protein>
<proteinExistence type="predicted"/>
<feature type="transmembrane region" description="Helical" evidence="1">
    <location>
        <begin position="64"/>
        <end position="84"/>
    </location>
</feature>
<sequence>MNILLFSIIVGLAAALVIFPISRNKKPVKKEKKNNLTGAMIGMVICTIPVIFVFYYITNLDRNFSSIWILAIIVTAIGAFFATGKERMIKLVLFLISLIVGIYFLSAGLFNADEKYQSSKMTEKTEIESFDEAETPASVPPKFARNKMRKSFGQVPNTSFYELGNLQIQKVDGKYVYIAPVEFSGLFKWWNGDVTPGYFTLSATDSSANPKFIKSEMSYTPSSYFNKNVERHMRSSFPEYIFYGDPQLEINDDGKPFYIRSYGEFISARNGFKVEGIVVTDPENGNTKNYLIKDIPAFIDGAVSPETVSLQNSYFGNYVHGFWNSKFGKKDVKLPSDEGTEANVSPIFDENGDMFYFTDFTSPKEGVDSMLGYSLTDARTGKATYYTGNLEESYMDSEGALEIIEKKFIEKKWDGEMPVLYNFYGEASWLTPVLDSNGFLQNYFIVSAANPEISVYANTPNAAIKQYKTALQRGGGSVDGTSNAEEKQISGNVLRVYKEKVGDYTIVSFLLNNRKSYIVSSENNPLAIYLKEQDKVNVTYQDTGEAFLPVTDIEIDGLE</sequence>
<keyword evidence="1" id="KW-0472">Membrane</keyword>
<dbReference type="EMBL" id="JAFHKR010000039">
    <property type="protein sequence ID" value="MBN3554777.1"/>
    <property type="molecule type" value="Genomic_DNA"/>
</dbReference>
<feature type="transmembrane region" description="Helical" evidence="1">
    <location>
        <begin position="91"/>
        <end position="110"/>
    </location>
</feature>
<gene>
    <name evidence="2" type="ORF">JYA63_10910</name>
</gene>
<accession>A0ABS2ZQI9</accession>
<evidence type="ECO:0008006" key="4">
    <source>
        <dbReference type="Google" id="ProtNLM"/>
    </source>
</evidence>
<feature type="transmembrane region" description="Helical" evidence="1">
    <location>
        <begin position="36"/>
        <end position="58"/>
    </location>
</feature>
<comment type="caution">
    <text evidence="2">The sequence shown here is derived from an EMBL/GenBank/DDBJ whole genome shotgun (WGS) entry which is preliminary data.</text>
</comment>